<feature type="compositionally biased region" description="Basic residues" evidence="1">
    <location>
        <begin position="92"/>
        <end position="102"/>
    </location>
</feature>
<feature type="region of interest" description="Disordered" evidence="1">
    <location>
        <begin position="88"/>
        <end position="110"/>
    </location>
</feature>
<evidence type="ECO:0000256" key="1">
    <source>
        <dbReference type="SAM" id="MobiDB-lite"/>
    </source>
</evidence>
<dbReference type="EMBL" id="BPLQ01012357">
    <property type="protein sequence ID" value="GIY64918.1"/>
    <property type="molecule type" value="Genomic_DNA"/>
</dbReference>
<organism evidence="2 3">
    <name type="scientific">Caerostris darwini</name>
    <dbReference type="NCBI Taxonomy" id="1538125"/>
    <lineage>
        <taxon>Eukaryota</taxon>
        <taxon>Metazoa</taxon>
        <taxon>Ecdysozoa</taxon>
        <taxon>Arthropoda</taxon>
        <taxon>Chelicerata</taxon>
        <taxon>Arachnida</taxon>
        <taxon>Araneae</taxon>
        <taxon>Araneomorphae</taxon>
        <taxon>Entelegynae</taxon>
        <taxon>Araneoidea</taxon>
        <taxon>Araneidae</taxon>
        <taxon>Caerostris</taxon>
    </lineage>
</organism>
<comment type="caution">
    <text evidence="2">The sequence shown here is derived from an EMBL/GenBank/DDBJ whole genome shotgun (WGS) entry which is preliminary data.</text>
</comment>
<proteinExistence type="predicted"/>
<protein>
    <submittedName>
        <fullName evidence="2">Uncharacterized protein</fullName>
    </submittedName>
</protein>
<dbReference type="AlphaFoldDB" id="A0AAV4V4H9"/>
<accession>A0AAV4V4H9</accession>
<gene>
    <name evidence="2" type="ORF">CDAR_483111</name>
</gene>
<keyword evidence="3" id="KW-1185">Reference proteome</keyword>
<reference evidence="2 3" key="1">
    <citation type="submission" date="2021-06" db="EMBL/GenBank/DDBJ databases">
        <title>Caerostris darwini draft genome.</title>
        <authorList>
            <person name="Kono N."/>
            <person name="Arakawa K."/>
        </authorList>
    </citation>
    <scope>NUCLEOTIDE SEQUENCE [LARGE SCALE GENOMIC DNA]</scope>
</reference>
<sequence>MAYPTSKLEKKKKNSTHEQRVVACQFPDKIIAAEPPIRVTFLVSKAAMVKSSRERQQSACFFAKPEATPRDVTGLQWISSLQELAAQTGNKKERKKRSKGVIKGKQSQQRNRENASNADCFSFISCCNSSFYFFSLSRFW</sequence>
<dbReference type="Proteomes" id="UP001054837">
    <property type="component" value="Unassembled WGS sequence"/>
</dbReference>
<name>A0AAV4V4H9_9ARAC</name>
<evidence type="ECO:0000313" key="3">
    <source>
        <dbReference type="Proteomes" id="UP001054837"/>
    </source>
</evidence>
<evidence type="ECO:0000313" key="2">
    <source>
        <dbReference type="EMBL" id="GIY64918.1"/>
    </source>
</evidence>